<evidence type="ECO:0000313" key="12">
    <source>
        <dbReference type="Proteomes" id="UP000460221"/>
    </source>
</evidence>
<sequence>MIAVAMSDAPATTAADLPEGRRRLWRGERWTQLVVSALILAAAWINIRPLGLTGLAGLTTLLLVLNTAGVLLRHPTVVRIPDRWQSGLLTAWTVVAVALLAVSSASIAPAFAYLVAGSAGYRLPARISVPLASGSSIASALAVLLLDHAGVVSGWPWYLGFTVGLPVFLGIANRSRDRAVESALAAAAADRRAARAEAREAALAERARISRDIHDVLAHTLSGVGMQLELADLLLEQGDVERARAAVGTAHSLVREGTTEAGRAVRALRSDALPLRETLAALFDGTSDLTVTGSAREPATEVAQTVVRIAQEALTNARRHAPGGLVRARLVLGDGAVQLWVENGPGGAGSGAGSGMGLVGMRERAGLLGGRVDAGPLTVGPLSGGWSVHAELPG</sequence>
<dbReference type="PANTHER" id="PTHR24421:SF10">
    <property type="entry name" value="NITRATE_NITRITE SENSOR PROTEIN NARQ"/>
    <property type="match status" value="1"/>
</dbReference>
<keyword evidence="9" id="KW-0812">Transmembrane</keyword>
<dbReference type="AlphaFoldDB" id="A0A7K1FPM6"/>
<dbReference type="EC" id="2.7.13.3" evidence="2"/>
<dbReference type="InterPro" id="IPR036890">
    <property type="entry name" value="HATPase_C_sf"/>
</dbReference>
<feature type="transmembrane region" description="Helical" evidence="9">
    <location>
        <begin position="92"/>
        <end position="115"/>
    </location>
</feature>
<evidence type="ECO:0000256" key="3">
    <source>
        <dbReference type="ARBA" id="ARBA00022553"/>
    </source>
</evidence>
<keyword evidence="5" id="KW-0547">Nucleotide-binding</keyword>
<dbReference type="GO" id="GO:0005524">
    <property type="term" value="F:ATP binding"/>
    <property type="evidence" value="ECO:0007669"/>
    <property type="project" value="UniProtKB-KW"/>
</dbReference>
<keyword evidence="4" id="KW-0808">Transferase</keyword>
<dbReference type="GO" id="GO:0016020">
    <property type="term" value="C:membrane"/>
    <property type="evidence" value="ECO:0007669"/>
    <property type="project" value="InterPro"/>
</dbReference>
<dbReference type="EMBL" id="WLYK01000008">
    <property type="protein sequence ID" value="MTD16081.1"/>
    <property type="molecule type" value="Genomic_DNA"/>
</dbReference>
<proteinExistence type="predicted"/>
<comment type="caution">
    <text evidence="11">The sequence shown here is derived from an EMBL/GenBank/DDBJ whole genome shotgun (WGS) entry which is preliminary data.</text>
</comment>
<comment type="catalytic activity">
    <reaction evidence="1">
        <text>ATP + protein L-histidine = ADP + protein N-phospho-L-histidine.</text>
        <dbReference type="EC" id="2.7.13.3"/>
    </reaction>
</comment>
<dbReference type="RefSeq" id="WP_154770055.1">
    <property type="nucleotide sequence ID" value="NZ_WLYK01000008.1"/>
</dbReference>
<evidence type="ECO:0000256" key="4">
    <source>
        <dbReference type="ARBA" id="ARBA00022679"/>
    </source>
</evidence>
<organism evidence="11 12">
    <name type="scientific">Nakamurella alba</name>
    <dbReference type="NCBI Taxonomy" id="2665158"/>
    <lineage>
        <taxon>Bacteria</taxon>
        <taxon>Bacillati</taxon>
        <taxon>Actinomycetota</taxon>
        <taxon>Actinomycetes</taxon>
        <taxon>Nakamurellales</taxon>
        <taxon>Nakamurellaceae</taxon>
        <taxon>Nakamurella</taxon>
    </lineage>
</organism>
<dbReference type="Pfam" id="PF07730">
    <property type="entry name" value="HisKA_3"/>
    <property type="match status" value="1"/>
</dbReference>
<keyword evidence="3" id="KW-0597">Phosphoprotein</keyword>
<feature type="transmembrane region" description="Helical" evidence="9">
    <location>
        <begin position="155"/>
        <end position="172"/>
    </location>
</feature>
<evidence type="ECO:0000256" key="2">
    <source>
        <dbReference type="ARBA" id="ARBA00012438"/>
    </source>
</evidence>
<dbReference type="InterPro" id="IPR050482">
    <property type="entry name" value="Sensor_HK_TwoCompSys"/>
</dbReference>
<keyword evidence="7" id="KW-0067">ATP-binding</keyword>
<feature type="transmembrane region" description="Helical" evidence="9">
    <location>
        <begin position="127"/>
        <end position="149"/>
    </location>
</feature>
<feature type="domain" description="Signal transduction histidine kinase subgroup 3 dimerisation and phosphoacceptor" evidence="10">
    <location>
        <begin position="205"/>
        <end position="272"/>
    </location>
</feature>
<name>A0A7K1FPM6_9ACTN</name>
<evidence type="ECO:0000256" key="1">
    <source>
        <dbReference type="ARBA" id="ARBA00000085"/>
    </source>
</evidence>
<dbReference type="GO" id="GO:0046983">
    <property type="term" value="F:protein dimerization activity"/>
    <property type="evidence" value="ECO:0007669"/>
    <property type="project" value="InterPro"/>
</dbReference>
<reference evidence="11 12" key="1">
    <citation type="submission" date="2019-11" db="EMBL/GenBank/DDBJ databases">
        <authorList>
            <person name="Jiang L.-Q."/>
        </authorList>
    </citation>
    <scope>NUCLEOTIDE SEQUENCE [LARGE SCALE GENOMIC DNA]</scope>
    <source>
        <strain evidence="11 12">YIM 132087</strain>
    </source>
</reference>
<evidence type="ECO:0000313" key="11">
    <source>
        <dbReference type="EMBL" id="MTD16081.1"/>
    </source>
</evidence>
<protein>
    <recommendedName>
        <fullName evidence="2">histidine kinase</fullName>
        <ecNumber evidence="2">2.7.13.3</ecNumber>
    </recommendedName>
</protein>
<gene>
    <name evidence="11" type="ORF">GIS00_19265</name>
</gene>
<dbReference type="PANTHER" id="PTHR24421">
    <property type="entry name" value="NITRATE/NITRITE SENSOR PROTEIN NARX-RELATED"/>
    <property type="match status" value="1"/>
</dbReference>
<dbReference type="Proteomes" id="UP000460221">
    <property type="component" value="Unassembled WGS sequence"/>
</dbReference>
<accession>A0A7K1FPM6</accession>
<evidence type="ECO:0000256" key="9">
    <source>
        <dbReference type="SAM" id="Phobius"/>
    </source>
</evidence>
<evidence type="ECO:0000259" key="10">
    <source>
        <dbReference type="Pfam" id="PF07730"/>
    </source>
</evidence>
<keyword evidence="9" id="KW-1133">Transmembrane helix</keyword>
<evidence type="ECO:0000256" key="8">
    <source>
        <dbReference type="ARBA" id="ARBA00023012"/>
    </source>
</evidence>
<feature type="transmembrane region" description="Helical" evidence="9">
    <location>
        <begin position="54"/>
        <end position="72"/>
    </location>
</feature>
<keyword evidence="6 11" id="KW-0418">Kinase</keyword>
<dbReference type="Gene3D" id="1.20.5.1930">
    <property type="match status" value="1"/>
</dbReference>
<keyword evidence="8" id="KW-0902">Two-component regulatory system</keyword>
<dbReference type="InterPro" id="IPR011712">
    <property type="entry name" value="Sig_transdc_His_kin_sub3_dim/P"/>
</dbReference>
<dbReference type="CDD" id="cd16917">
    <property type="entry name" value="HATPase_UhpB-NarQ-NarX-like"/>
    <property type="match status" value="1"/>
</dbReference>
<keyword evidence="12" id="KW-1185">Reference proteome</keyword>
<evidence type="ECO:0000256" key="5">
    <source>
        <dbReference type="ARBA" id="ARBA00022741"/>
    </source>
</evidence>
<dbReference type="Gene3D" id="3.30.565.10">
    <property type="entry name" value="Histidine kinase-like ATPase, C-terminal domain"/>
    <property type="match status" value="1"/>
</dbReference>
<evidence type="ECO:0000256" key="6">
    <source>
        <dbReference type="ARBA" id="ARBA00022777"/>
    </source>
</evidence>
<dbReference type="GO" id="GO:0000155">
    <property type="term" value="F:phosphorelay sensor kinase activity"/>
    <property type="evidence" value="ECO:0007669"/>
    <property type="project" value="InterPro"/>
</dbReference>
<evidence type="ECO:0000256" key="7">
    <source>
        <dbReference type="ARBA" id="ARBA00022840"/>
    </source>
</evidence>
<dbReference type="SUPFAM" id="SSF55874">
    <property type="entry name" value="ATPase domain of HSP90 chaperone/DNA topoisomerase II/histidine kinase"/>
    <property type="match status" value="1"/>
</dbReference>
<keyword evidence="9" id="KW-0472">Membrane</keyword>